<evidence type="ECO:0000256" key="3">
    <source>
        <dbReference type="ARBA" id="ARBA00023043"/>
    </source>
</evidence>
<name>A0A4U5PBF1_STECR</name>
<feature type="compositionally biased region" description="Polar residues" evidence="7">
    <location>
        <begin position="229"/>
        <end position="244"/>
    </location>
</feature>
<gene>
    <name evidence="9" type="ORF">L596_007997</name>
</gene>
<dbReference type="Pfam" id="PF12796">
    <property type="entry name" value="Ank_2"/>
    <property type="match status" value="1"/>
</dbReference>
<dbReference type="InterPro" id="IPR023780">
    <property type="entry name" value="Chromo_domain"/>
</dbReference>
<protein>
    <recommendedName>
        <fullName evidence="8">Chromo domain-containing protein</fullName>
    </recommendedName>
</protein>
<evidence type="ECO:0000259" key="8">
    <source>
        <dbReference type="PROSITE" id="PS50013"/>
    </source>
</evidence>
<comment type="subcellular location">
    <subcellularLocation>
        <location evidence="1">Nucleus</location>
    </subcellularLocation>
</comment>
<dbReference type="EMBL" id="AZBU02000002">
    <property type="protein sequence ID" value="TKR93570.1"/>
    <property type="molecule type" value="Genomic_DNA"/>
</dbReference>
<feature type="compositionally biased region" description="Basic and acidic residues" evidence="7">
    <location>
        <begin position="333"/>
        <end position="358"/>
    </location>
</feature>
<dbReference type="SMART" id="SM00298">
    <property type="entry name" value="CHROMO"/>
    <property type="match status" value="1"/>
</dbReference>
<evidence type="ECO:0000256" key="4">
    <source>
        <dbReference type="ARBA" id="ARBA00023242"/>
    </source>
</evidence>
<dbReference type="SUPFAM" id="SSF54160">
    <property type="entry name" value="Chromo domain-like"/>
    <property type="match status" value="1"/>
</dbReference>
<dbReference type="PROSITE" id="PS50088">
    <property type="entry name" value="ANK_REPEAT"/>
    <property type="match status" value="1"/>
</dbReference>
<dbReference type="CDD" id="cd00024">
    <property type="entry name" value="CD_CSD"/>
    <property type="match status" value="1"/>
</dbReference>
<dbReference type="SUPFAM" id="SSF48403">
    <property type="entry name" value="Ankyrin repeat"/>
    <property type="match status" value="1"/>
</dbReference>
<dbReference type="InterPro" id="IPR016197">
    <property type="entry name" value="Chromo-like_dom_sf"/>
</dbReference>
<keyword evidence="4" id="KW-0539">Nucleus</keyword>
<keyword evidence="2" id="KW-0677">Repeat</keyword>
<feature type="compositionally biased region" description="Acidic residues" evidence="7">
    <location>
        <begin position="45"/>
        <end position="75"/>
    </location>
</feature>
<feature type="coiled-coil region" evidence="6">
    <location>
        <begin position="137"/>
        <end position="164"/>
    </location>
</feature>
<proteinExistence type="predicted"/>
<evidence type="ECO:0000313" key="9">
    <source>
        <dbReference type="EMBL" id="TKR93570.1"/>
    </source>
</evidence>
<feature type="region of interest" description="Disordered" evidence="7">
    <location>
        <begin position="1"/>
        <end position="119"/>
    </location>
</feature>
<dbReference type="Pfam" id="PF00385">
    <property type="entry name" value="Chromo"/>
    <property type="match status" value="1"/>
</dbReference>
<reference evidence="9 10" key="1">
    <citation type="journal article" date="2015" name="Genome Biol.">
        <title>Comparative genomics of Steinernema reveals deeply conserved gene regulatory networks.</title>
        <authorList>
            <person name="Dillman A.R."/>
            <person name="Macchietto M."/>
            <person name="Porter C.F."/>
            <person name="Rogers A."/>
            <person name="Williams B."/>
            <person name="Antoshechkin I."/>
            <person name="Lee M.M."/>
            <person name="Goodwin Z."/>
            <person name="Lu X."/>
            <person name="Lewis E.E."/>
            <person name="Goodrich-Blair H."/>
            <person name="Stock S.P."/>
            <person name="Adams B.J."/>
            <person name="Sternberg P.W."/>
            <person name="Mortazavi A."/>
        </authorList>
    </citation>
    <scope>NUCLEOTIDE SEQUENCE [LARGE SCALE GENOMIC DNA]</scope>
    <source>
        <strain evidence="9 10">ALL</strain>
    </source>
</reference>
<evidence type="ECO:0000256" key="6">
    <source>
        <dbReference type="SAM" id="Coils"/>
    </source>
</evidence>
<dbReference type="STRING" id="34508.A0A4U5PBF1"/>
<dbReference type="PROSITE" id="PS00598">
    <property type="entry name" value="CHROMO_1"/>
    <property type="match status" value="1"/>
</dbReference>
<dbReference type="InterPro" id="IPR002110">
    <property type="entry name" value="Ankyrin_rpt"/>
</dbReference>
<dbReference type="Gene3D" id="1.25.40.20">
    <property type="entry name" value="Ankyrin repeat-containing domain"/>
    <property type="match status" value="1"/>
</dbReference>
<evidence type="ECO:0000313" key="10">
    <source>
        <dbReference type="Proteomes" id="UP000298663"/>
    </source>
</evidence>
<keyword evidence="3 5" id="KW-0040">ANK repeat</keyword>
<dbReference type="AlphaFoldDB" id="A0A4U5PBF1"/>
<evidence type="ECO:0000256" key="1">
    <source>
        <dbReference type="ARBA" id="ARBA00004123"/>
    </source>
</evidence>
<evidence type="ECO:0000256" key="5">
    <source>
        <dbReference type="PROSITE-ProRule" id="PRU00023"/>
    </source>
</evidence>
<dbReference type="PANTHER" id="PTHR24126">
    <property type="entry name" value="ANKYRIN REPEAT, PH AND SEC7 DOMAIN CONTAINING PROTEIN SECG-RELATED"/>
    <property type="match status" value="1"/>
</dbReference>
<reference evidence="9 10" key="2">
    <citation type="journal article" date="2019" name="G3 (Bethesda)">
        <title>Hybrid Assembly of the Genome of the Entomopathogenic Nematode Steinernema carpocapsae Identifies the X-Chromosome.</title>
        <authorList>
            <person name="Serra L."/>
            <person name="Macchietto M."/>
            <person name="Macias-Munoz A."/>
            <person name="McGill C.J."/>
            <person name="Rodriguez I.M."/>
            <person name="Rodriguez B."/>
            <person name="Murad R."/>
            <person name="Mortazavi A."/>
        </authorList>
    </citation>
    <scope>NUCLEOTIDE SEQUENCE [LARGE SCALE GENOMIC DNA]</scope>
    <source>
        <strain evidence="9 10">ALL</strain>
    </source>
</reference>
<feature type="region of interest" description="Disordered" evidence="7">
    <location>
        <begin position="374"/>
        <end position="422"/>
    </location>
</feature>
<dbReference type="SMART" id="SM00248">
    <property type="entry name" value="ANK"/>
    <property type="match status" value="3"/>
</dbReference>
<comment type="caution">
    <text evidence="9">The sequence shown here is derived from an EMBL/GenBank/DDBJ whole genome shotgun (WGS) entry which is preliminary data.</text>
</comment>
<evidence type="ECO:0000256" key="2">
    <source>
        <dbReference type="ARBA" id="ARBA00022737"/>
    </source>
</evidence>
<feature type="compositionally biased region" description="Polar residues" evidence="7">
    <location>
        <begin position="16"/>
        <end position="26"/>
    </location>
</feature>
<dbReference type="InterPro" id="IPR000953">
    <property type="entry name" value="Chromo/chromo_shadow_dom"/>
</dbReference>
<feature type="domain" description="Chromo" evidence="8">
    <location>
        <begin position="83"/>
        <end position="144"/>
    </location>
</feature>
<evidence type="ECO:0000256" key="7">
    <source>
        <dbReference type="SAM" id="MobiDB-lite"/>
    </source>
</evidence>
<feature type="repeat" description="ANK" evidence="5">
    <location>
        <begin position="619"/>
        <end position="651"/>
    </location>
</feature>
<dbReference type="Proteomes" id="UP000298663">
    <property type="component" value="Unassembled WGS sequence"/>
</dbReference>
<keyword evidence="10" id="KW-1185">Reference proteome</keyword>
<dbReference type="InterPro" id="IPR023779">
    <property type="entry name" value="Chromodomain_CS"/>
</dbReference>
<feature type="region of interest" description="Disordered" evidence="7">
    <location>
        <begin position="225"/>
        <end position="358"/>
    </location>
</feature>
<dbReference type="InterPro" id="IPR036770">
    <property type="entry name" value="Ankyrin_rpt-contain_sf"/>
</dbReference>
<feature type="compositionally biased region" description="Basic and acidic residues" evidence="7">
    <location>
        <begin position="313"/>
        <end position="322"/>
    </location>
</feature>
<organism evidence="9 10">
    <name type="scientific">Steinernema carpocapsae</name>
    <name type="common">Entomopathogenic nematode</name>
    <dbReference type="NCBI Taxonomy" id="34508"/>
    <lineage>
        <taxon>Eukaryota</taxon>
        <taxon>Metazoa</taxon>
        <taxon>Ecdysozoa</taxon>
        <taxon>Nematoda</taxon>
        <taxon>Chromadorea</taxon>
        <taxon>Rhabditida</taxon>
        <taxon>Tylenchina</taxon>
        <taxon>Panagrolaimomorpha</taxon>
        <taxon>Strongyloidoidea</taxon>
        <taxon>Steinernematidae</taxon>
        <taxon>Steinernema</taxon>
    </lineage>
</organism>
<keyword evidence="6" id="KW-0175">Coiled coil</keyword>
<dbReference type="Gene3D" id="2.40.50.40">
    <property type="match status" value="1"/>
</dbReference>
<sequence>MGDEKKKRISSESQDKANSGDSSSDEVQVIGEAVPKRKTSRVILEEDQEDEQEEEAEGEEEEESQEQLEDEEDDQNAQGGQLYEIEKIVAHRKKGRQQQFKVRWKGYDQTQDSWEPEKSLREQGCDEIIDAFFEEIKEQEELDRQMEEIRVKQDEEEMKRKLEESKMWGGILDTVAQDAIDDMAKKEISNLYVADRVLTETEKALIEVNSKTSPTLRLTRAQLRAIKEGQSTTPRASSSVSVESTDTPKHTPKKPTTQGKKQIAGRKTSRTISDTNLGTDFLTAEDSSSDERMSCKRKQRDSSSDSSSSVEELPVKARKTSDTAKVAIKRKLKTTEQQKQKRRDNEAKEQKMANDVKRSMIKAVQDAEDRNKKLVEQGKLKAKGDTAEKPSSSTMKGKPSTSGVAVASSSTAATKPPGKFMIPKKKPIKLNITRTNPRPLDLLDTIMDQQAATVFGSATQISSPAVRPQVPERRPEVNDGSFERLNSIRERAKERVSVIPSENPLPTERRRMKDKLPNQVQDIEVDACMKNMEDYYNRQDPIFISQEQFVNEISMKNVTIITRAFRNKANKFNLEYEDSSGNKLLHMVVESGCSKHHPEDDLISILADNGADLQSKNAKGFTPLQLAVKKNRLCLVRRLIGAGSPINSKEKQGRNALDIAIDHNVNLDIVKELLWAGANMSQRCLNRVKTRVPDIKSSIASEIEAHNKSLQTLAHEKRLIVLRDFRILDQHVSPQLITSLCDPVETSFSFDVADPSVSKDHGYVISCMVVDTTPMYDSTLPGGKDNPINKYLARLWGWSPVERIVVNDHYCEPVTASGTHHFLFATNLERKNVLTLHLKPEFRKRPLFVVTQTFKIDIGADVSIYVEENHEDQDFGDGPAAM</sequence>
<feature type="compositionally biased region" description="Basic and acidic residues" evidence="7">
    <location>
        <begin position="374"/>
        <end position="388"/>
    </location>
</feature>
<dbReference type="PROSITE" id="PS50013">
    <property type="entry name" value="CHROMO_2"/>
    <property type="match status" value="1"/>
</dbReference>
<dbReference type="GO" id="GO:0005634">
    <property type="term" value="C:nucleus"/>
    <property type="evidence" value="ECO:0007669"/>
    <property type="project" value="UniProtKB-SubCell"/>
</dbReference>
<dbReference type="PROSITE" id="PS50297">
    <property type="entry name" value="ANK_REP_REGION"/>
    <property type="match status" value="1"/>
</dbReference>
<accession>A0A4U5PBF1</accession>
<feature type="compositionally biased region" description="Low complexity" evidence="7">
    <location>
        <begin position="400"/>
        <end position="414"/>
    </location>
</feature>
<dbReference type="OrthoDB" id="433924at2759"/>
<feature type="compositionally biased region" description="Basic and acidic residues" evidence="7">
    <location>
        <begin position="1"/>
        <end position="15"/>
    </location>
</feature>